<dbReference type="RefSeq" id="WP_349216519.1">
    <property type="nucleotide sequence ID" value="NZ_JBBMFA010000100.1"/>
</dbReference>
<proteinExistence type="predicted"/>
<reference evidence="2 3" key="1">
    <citation type="submission" date="2024-03" db="EMBL/GenBank/DDBJ databases">
        <title>Human intestinal bacterial collection.</title>
        <authorList>
            <person name="Pauvert C."/>
            <person name="Hitch T.C.A."/>
            <person name="Clavel T."/>
        </authorList>
    </citation>
    <scope>NUCLEOTIDE SEQUENCE [LARGE SCALE GENOMIC DNA]</scope>
    <source>
        <strain evidence="2 3">CLA-JM-H11</strain>
    </source>
</reference>
<evidence type="ECO:0000313" key="2">
    <source>
        <dbReference type="EMBL" id="MEQ2520980.1"/>
    </source>
</evidence>
<dbReference type="SUPFAM" id="SSF51735">
    <property type="entry name" value="NAD(P)-binding Rossmann-fold domains"/>
    <property type="match status" value="1"/>
</dbReference>
<accession>A0ABV1GGN8</accession>
<protein>
    <submittedName>
        <fullName evidence="2">Sugar nucleotide-binding protein</fullName>
    </submittedName>
</protein>
<gene>
    <name evidence="2" type="ORF">WMO24_11150</name>
</gene>
<dbReference type="InterPro" id="IPR036291">
    <property type="entry name" value="NAD(P)-bd_dom_sf"/>
</dbReference>
<dbReference type="EMBL" id="JBBMFA010000100">
    <property type="protein sequence ID" value="MEQ2520980.1"/>
    <property type="molecule type" value="Genomic_DNA"/>
</dbReference>
<evidence type="ECO:0000313" key="3">
    <source>
        <dbReference type="Proteomes" id="UP001477672"/>
    </source>
</evidence>
<dbReference type="Pfam" id="PF04321">
    <property type="entry name" value="RmlD_sub_bind"/>
    <property type="match status" value="1"/>
</dbReference>
<dbReference type="Gene3D" id="3.40.50.720">
    <property type="entry name" value="NAD(P)-binding Rossmann-like Domain"/>
    <property type="match status" value="1"/>
</dbReference>
<dbReference type="Proteomes" id="UP001477672">
    <property type="component" value="Unassembled WGS sequence"/>
</dbReference>
<name>A0ABV1GGN8_9FIRM</name>
<evidence type="ECO:0000259" key="1">
    <source>
        <dbReference type="Pfam" id="PF04321"/>
    </source>
</evidence>
<keyword evidence="3" id="KW-1185">Reference proteome</keyword>
<sequence length="307" mass="34611">MKTALVGCTGFVGGNLAARHSFDGLYHSTDVECAFGTSPDLLVYAGMPAAKYLANKDPEQDWQVAENAVRNMERIHPRKLVLISTVDVYAQPNAVDEDTPADCNQQQAYGRNRARLEQCVREQWPDALIVRLPGLFGQGLKKNFIYDFLHRTPAMLKTEKYHELSQKSALVQKGYVPAQNGFYRKTAQGELADALEGWFIQNDFNALCFTDSRADYQFYDLSCLWNDLSKALAEDLTLLNLSTEPVQAAQLYAFLSAGEAFCNECAPTPPRYDMRSRHADLWNGSDGYCYDRETVLRQIAKFVSETR</sequence>
<organism evidence="2 3">
    <name type="scientific">Ruthenibacterium intestinale</name>
    <dbReference type="NCBI Taxonomy" id="3133163"/>
    <lineage>
        <taxon>Bacteria</taxon>
        <taxon>Bacillati</taxon>
        <taxon>Bacillota</taxon>
        <taxon>Clostridia</taxon>
        <taxon>Eubacteriales</taxon>
        <taxon>Oscillospiraceae</taxon>
        <taxon>Ruthenibacterium</taxon>
    </lineage>
</organism>
<comment type="caution">
    <text evidence="2">The sequence shown here is derived from an EMBL/GenBank/DDBJ whole genome shotgun (WGS) entry which is preliminary data.</text>
</comment>
<feature type="domain" description="RmlD-like substrate binding" evidence="1">
    <location>
        <begin position="37"/>
        <end position="151"/>
    </location>
</feature>
<dbReference type="InterPro" id="IPR029903">
    <property type="entry name" value="RmlD-like-bd"/>
</dbReference>